<dbReference type="PATRIC" id="fig|698760.3.peg.3795"/>
<proteinExistence type="predicted"/>
<organism evidence="2 3">
    <name type="scientific">Streptomyces turgidiscabies (strain Car8)</name>
    <dbReference type="NCBI Taxonomy" id="698760"/>
    <lineage>
        <taxon>Bacteria</taxon>
        <taxon>Bacillati</taxon>
        <taxon>Actinomycetota</taxon>
        <taxon>Actinomycetes</taxon>
        <taxon>Kitasatosporales</taxon>
        <taxon>Streptomycetaceae</taxon>
        <taxon>Streptomyces</taxon>
    </lineage>
</organism>
<gene>
    <name evidence="2" type="ORF">STRTUCAR8_02120</name>
</gene>
<evidence type="ECO:0000256" key="1">
    <source>
        <dbReference type="SAM" id="MobiDB-lite"/>
    </source>
</evidence>
<protein>
    <submittedName>
        <fullName evidence="2">Uncharacterized protein</fullName>
    </submittedName>
</protein>
<reference evidence="2 3" key="1">
    <citation type="journal article" date="2011" name="Plasmid">
        <title>Streptomyces turgidiscabies Car8 contains a modular pathogenicity island that shares virulence genes with other actinobacterial plant pathogens.</title>
        <authorList>
            <person name="Huguet-Tapia J.C."/>
            <person name="Badger J.H."/>
            <person name="Loria R."/>
            <person name="Pettis G.S."/>
        </authorList>
    </citation>
    <scope>NUCLEOTIDE SEQUENCE [LARGE SCALE GENOMIC DNA]</scope>
    <source>
        <strain evidence="2 3">Car8</strain>
    </source>
</reference>
<dbReference type="AlphaFoldDB" id="L7F8A7"/>
<dbReference type="STRING" id="85558.T45_08144"/>
<evidence type="ECO:0000313" key="3">
    <source>
        <dbReference type="Proteomes" id="UP000010931"/>
    </source>
</evidence>
<accession>L7F8A7</accession>
<name>L7F8A7_STRT8</name>
<keyword evidence="3" id="KW-1185">Reference proteome</keyword>
<comment type="caution">
    <text evidence="2">The sequence shown here is derived from an EMBL/GenBank/DDBJ whole genome shotgun (WGS) entry which is preliminary data.</text>
</comment>
<dbReference type="EMBL" id="AEJB01000281">
    <property type="protein sequence ID" value="ELP67462.1"/>
    <property type="molecule type" value="Genomic_DNA"/>
</dbReference>
<dbReference type="Proteomes" id="UP000010931">
    <property type="component" value="Unassembled WGS sequence"/>
</dbReference>
<evidence type="ECO:0000313" key="2">
    <source>
        <dbReference type="EMBL" id="ELP67462.1"/>
    </source>
</evidence>
<feature type="region of interest" description="Disordered" evidence="1">
    <location>
        <begin position="29"/>
        <end position="59"/>
    </location>
</feature>
<sequence length="118" mass="12380">MERGPAAPRRTGNWQLAVRFHALLTEAGVTGGAGPSAAPEEPAPTRSANQRRPATAGTGWVARRCTDLLPQLLRLAAQEVHHRARGTSARLDLEASHAVVAALAALSAAEHRAEPEVA</sequence>